<feature type="compositionally biased region" description="Pro residues" evidence="1">
    <location>
        <begin position="144"/>
        <end position="155"/>
    </location>
</feature>
<dbReference type="KEGG" id="cci:CC1G_03664"/>
<dbReference type="VEuPathDB" id="FungiDB:CC1G_03664"/>
<evidence type="ECO:0000256" key="1">
    <source>
        <dbReference type="SAM" id="MobiDB-lite"/>
    </source>
</evidence>
<dbReference type="InParanoid" id="A8N1X1"/>
<gene>
    <name evidence="2" type="ORF">CC1G_03664</name>
</gene>
<dbReference type="eggNOG" id="ENOG502R1Q7">
    <property type="taxonomic scope" value="Eukaryota"/>
</dbReference>
<dbReference type="GeneID" id="6005296"/>
<dbReference type="AlphaFoldDB" id="A8N1X1"/>
<proteinExistence type="predicted"/>
<feature type="region of interest" description="Disordered" evidence="1">
    <location>
        <begin position="75"/>
        <end position="112"/>
    </location>
</feature>
<dbReference type="HOGENOM" id="CLU_1023130_0_0_1"/>
<feature type="compositionally biased region" description="Pro residues" evidence="1">
    <location>
        <begin position="180"/>
        <end position="189"/>
    </location>
</feature>
<comment type="caution">
    <text evidence="2">The sequence shown here is derived from an EMBL/GenBank/DDBJ whole genome shotgun (WGS) entry which is preliminary data.</text>
</comment>
<name>A8N1X1_COPC7</name>
<dbReference type="OMA" id="QFFGVSH"/>
<feature type="compositionally biased region" description="Basic and acidic residues" evidence="1">
    <location>
        <begin position="84"/>
        <end position="102"/>
    </location>
</feature>
<evidence type="ECO:0000313" key="3">
    <source>
        <dbReference type="Proteomes" id="UP000001861"/>
    </source>
</evidence>
<accession>A8N1X1</accession>
<reference evidence="2 3" key="1">
    <citation type="journal article" date="2010" name="Proc. Natl. Acad. Sci. U.S.A.">
        <title>Insights into evolution of multicellular fungi from the assembled chromosomes of the mushroom Coprinopsis cinerea (Coprinus cinereus).</title>
        <authorList>
            <person name="Stajich J.E."/>
            <person name="Wilke S.K."/>
            <person name="Ahren D."/>
            <person name="Au C.H."/>
            <person name="Birren B.W."/>
            <person name="Borodovsky M."/>
            <person name="Burns C."/>
            <person name="Canback B."/>
            <person name="Casselton L.A."/>
            <person name="Cheng C.K."/>
            <person name="Deng J."/>
            <person name="Dietrich F.S."/>
            <person name="Fargo D.C."/>
            <person name="Farman M.L."/>
            <person name="Gathman A.C."/>
            <person name="Goldberg J."/>
            <person name="Guigo R."/>
            <person name="Hoegger P.J."/>
            <person name="Hooker J.B."/>
            <person name="Huggins A."/>
            <person name="James T.Y."/>
            <person name="Kamada T."/>
            <person name="Kilaru S."/>
            <person name="Kodira C."/>
            <person name="Kues U."/>
            <person name="Kupfer D."/>
            <person name="Kwan H.S."/>
            <person name="Lomsadze A."/>
            <person name="Li W."/>
            <person name="Lilly W.W."/>
            <person name="Ma L.J."/>
            <person name="Mackey A.J."/>
            <person name="Manning G."/>
            <person name="Martin F."/>
            <person name="Muraguchi H."/>
            <person name="Natvig D.O."/>
            <person name="Palmerini H."/>
            <person name="Ramesh M.A."/>
            <person name="Rehmeyer C.J."/>
            <person name="Roe B.A."/>
            <person name="Shenoy N."/>
            <person name="Stanke M."/>
            <person name="Ter-Hovhannisyan V."/>
            <person name="Tunlid A."/>
            <person name="Velagapudi R."/>
            <person name="Vision T.J."/>
            <person name="Zeng Q."/>
            <person name="Zolan M.E."/>
            <person name="Pukkila P.J."/>
        </authorList>
    </citation>
    <scope>NUCLEOTIDE SEQUENCE [LARGE SCALE GENOMIC DNA]</scope>
    <source>
        <strain evidence="3">Okayama-7 / 130 / ATCC MYA-4618 / FGSC 9003</strain>
    </source>
</reference>
<feature type="compositionally biased region" description="Polar residues" evidence="1">
    <location>
        <begin position="212"/>
        <end position="228"/>
    </location>
</feature>
<feature type="region of interest" description="Disordered" evidence="1">
    <location>
        <begin position="129"/>
        <end position="230"/>
    </location>
</feature>
<sequence>MTADQLERRKANMSKLMRHLGESRIPPELIMAPPQKEVRLEDPLFAPRAKSLDLRPLSGVFEDVTEPLTPKLTRARSLGFHKRGPQDAIDRDQSDDHHDLQRKIKRNRKMTKIFGPEVTRDLMTILAEERESRRATPMQSIAEPPTPIAEEPPVPRTDSRSEIVRLAYDETDDEEKPPAGSIPPTPTPDSPADDQQRRTQKLAKFFGVDQGDLSSTMTTPGSPETPQATVVPLTEIDVKITGRRFWGSPMKAELKNAHMADAIHQLRSLKAS</sequence>
<dbReference type="EMBL" id="AACS02000001">
    <property type="protein sequence ID" value="EAU92877.2"/>
    <property type="molecule type" value="Genomic_DNA"/>
</dbReference>
<organism evidence="2 3">
    <name type="scientific">Coprinopsis cinerea (strain Okayama-7 / 130 / ATCC MYA-4618 / FGSC 9003)</name>
    <name type="common">Inky cap fungus</name>
    <name type="synonym">Hormographiella aspergillata</name>
    <dbReference type="NCBI Taxonomy" id="240176"/>
    <lineage>
        <taxon>Eukaryota</taxon>
        <taxon>Fungi</taxon>
        <taxon>Dikarya</taxon>
        <taxon>Basidiomycota</taxon>
        <taxon>Agaricomycotina</taxon>
        <taxon>Agaricomycetes</taxon>
        <taxon>Agaricomycetidae</taxon>
        <taxon>Agaricales</taxon>
        <taxon>Agaricineae</taxon>
        <taxon>Psathyrellaceae</taxon>
        <taxon>Coprinopsis</taxon>
    </lineage>
</organism>
<evidence type="ECO:0000313" key="2">
    <source>
        <dbReference type="EMBL" id="EAU92877.2"/>
    </source>
</evidence>
<dbReference type="Proteomes" id="UP000001861">
    <property type="component" value="Unassembled WGS sequence"/>
</dbReference>
<dbReference type="RefSeq" id="XP_001828870.2">
    <property type="nucleotide sequence ID" value="XM_001828818.2"/>
</dbReference>
<dbReference type="OrthoDB" id="3269550at2759"/>
<protein>
    <submittedName>
        <fullName evidence="2">Uncharacterized protein</fullName>
    </submittedName>
</protein>
<keyword evidence="3" id="KW-1185">Reference proteome</keyword>